<name>A0A5N6T773_ASPPS</name>
<dbReference type="InterPro" id="IPR043129">
    <property type="entry name" value="ATPase_NBD"/>
</dbReference>
<organism evidence="1 2">
    <name type="scientific">Aspergillus pseudotamarii</name>
    <dbReference type="NCBI Taxonomy" id="132259"/>
    <lineage>
        <taxon>Eukaryota</taxon>
        <taxon>Fungi</taxon>
        <taxon>Dikarya</taxon>
        <taxon>Ascomycota</taxon>
        <taxon>Pezizomycotina</taxon>
        <taxon>Eurotiomycetes</taxon>
        <taxon>Eurotiomycetidae</taxon>
        <taxon>Eurotiales</taxon>
        <taxon>Aspergillaceae</taxon>
        <taxon>Aspergillus</taxon>
        <taxon>Aspergillus subgen. Circumdati</taxon>
    </lineage>
</organism>
<evidence type="ECO:0008006" key="3">
    <source>
        <dbReference type="Google" id="ProtNLM"/>
    </source>
</evidence>
<dbReference type="Gene3D" id="3.30.420.40">
    <property type="match status" value="1"/>
</dbReference>
<sequence>MPRIQWIKLGFAADQKLGLASRLSLEYYDCRRVPEPYHSSSQDVATDYLRCLHKHIIEILKSKTGSSFDSIDLEFALTVPAMWPDKAKMTTLRCAENAGFGGNGTIRLISEPEAAAMHALSASNPHGLEVGDTVVLCDAGGGTVDLITFSIAERVPTLRLKEEASEDGSLCW</sequence>
<proteinExistence type="predicted"/>
<dbReference type="PANTHER" id="PTHR14187">
    <property type="entry name" value="ALPHA KINASE/ELONGATION FACTOR 2 KINASE"/>
    <property type="match status" value="1"/>
</dbReference>
<protein>
    <recommendedName>
        <fullName evidence="3">Hsp70 protein-domain-containing protein</fullName>
    </recommendedName>
</protein>
<gene>
    <name evidence="1" type="ORF">BDV38DRAFT_278289</name>
</gene>
<dbReference type="EMBL" id="ML743555">
    <property type="protein sequence ID" value="KAE8142110.1"/>
    <property type="molecule type" value="Genomic_DNA"/>
</dbReference>
<dbReference type="CDD" id="cd10170">
    <property type="entry name" value="ASKHA_NBD_HSP70"/>
    <property type="match status" value="1"/>
</dbReference>
<dbReference type="AlphaFoldDB" id="A0A5N6T773"/>
<dbReference type="RefSeq" id="XP_031918173.1">
    <property type="nucleotide sequence ID" value="XM_032058681.1"/>
</dbReference>
<dbReference type="SUPFAM" id="SSF53067">
    <property type="entry name" value="Actin-like ATPase domain"/>
    <property type="match status" value="1"/>
</dbReference>
<dbReference type="Proteomes" id="UP000325672">
    <property type="component" value="Unassembled WGS sequence"/>
</dbReference>
<evidence type="ECO:0000313" key="1">
    <source>
        <dbReference type="EMBL" id="KAE8142110.1"/>
    </source>
</evidence>
<dbReference type="OrthoDB" id="2963168at2759"/>
<dbReference type="PANTHER" id="PTHR14187:SF82">
    <property type="entry name" value="FAMILY CHAPERONE, PUTATIVE (AFU_ORTHOLOGUE AFUA_7G08575)-RELATED"/>
    <property type="match status" value="1"/>
</dbReference>
<dbReference type="GeneID" id="43642891"/>
<reference evidence="1 2" key="1">
    <citation type="submission" date="2019-04" db="EMBL/GenBank/DDBJ databases">
        <title>Friends and foes A comparative genomics study of 23 Aspergillus species from section Flavi.</title>
        <authorList>
            <consortium name="DOE Joint Genome Institute"/>
            <person name="Kjaerbolling I."/>
            <person name="Vesth T."/>
            <person name="Frisvad J.C."/>
            <person name="Nybo J.L."/>
            <person name="Theobald S."/>
            <person name="Kildgaard S."/>
            <person name="Isbrandt T."/>
            <person name="Kuo A."/>
            <person name="Sato A."/>
            <person name="Lyhne E.K."/>
            <person name="Kogle M.E."/>
            <person name="Wiebenga A."/>
            <person name="Kun R.S."/>
            <person name="Lubbers R.J."/>
            <person name="Makela M.R."/>
            <person name="Barry K."/>
            <person name="Chovatia M."/>
            <person name="Clum A."/>
            <person name="Daum C."/>
            <person name="Haridas S."/>
            <person name="He G."/>
            <person name="LaButti K."/>
            <person name="Lipzen A."/>
            <person name="Mondo S."/>
            <person name="Riley R."/>
            <person name="Salamov A."/>
            <person name="Simmons B.A."/>
            <person name="Magnuson J.K."/>
            <person name="Henrissat B."/>
            <person name="Mortensen U.H."/>
            <person name="Larsen T.O."/>
            <person name="Devries R.P."/>
            <person name="Grigoriev I.V."/>
            <person name="Machida M."/>
            <person name="Baker S.E."/>
            <person name="Andersen M.R."/>
        </authorList>
    </citation>
    <scope>NUCLEOTIDE SEQUENCE [LARGE SCALE GENOMIC DNA]</scope>
    <source>
        <strain evidence="1 2">CBS 117625</strain>
    </source>
</reference>
<accession>A0A5N6T773</accession>
<keyword evidence="2" id="KW-1185">Reference proteome</keyword>
<evidence type="ECO:0000313" key="2">
    <source>
        <dbReference type="Proteomes" id="UP000325672"/>
    </source>
</evidence>